<keyword evidence="1" id="KW-0175">Coiled coil</keyword>
<organism evidence="3 4">
    <name type="scientific">Fusarium floridanum</name>
    <dbReference type="NCBI Taxonomy" id="1325733"/>
    <lineage>
        <taxon>Eukaryota</taxon>
        <taxon>Fungi</taxon>
        <taxon>Dikarya</taxon>
        <taxon>Ascomycota</taxon>
        <taxon>Pezizomycotina</taxon>
        <taxon>Sordariomycetes</taxon>
        <taxon>Hypocreomycetidae</taxon>
        <taxon>Hypocreales</taxon>
        <taxon>Nectriaceae</taxon>
        <taxon>Fusarium</taxon>
        <taxon>Fusarium solani species complex</taxon>
    </lineage>
</organism>
<evidence type="ECO:0000256" key="2">
    <source>
        <dbReference type="SAM" id="MobiDB-lite"/>
    </source>
</evidence>
<feature type="coiled-coil region" evidence="1">
    <location>
        <begin position="203"/>
        <end position="256"/>
    </location>
</feature>
<dbReference type="EMBL" id="NKCL01000024">
    <property type="protein sequence ID" value="RSL88253.1"/>
    <property type="molecule type" value="Genomic_DNA"/>
</dbReference>
<gene>
    <name evidence="3" type="ORF">CEP51_001815</name>
</gene>
<feature type="coiled-coil region" evidence="1">
    <location>
        <begin position="49"/>
        <end position="107"/>
    </location>
</feature>
<evidence type="ECO:0000313" key="3">
    <source>
        <dbReference type="EMBL" id="RSL88253.1"/>
    </source>
</evidence>
<comment type="caution">
    <text evidence="3">The sequence shown here is derived from an EMBL/GenBank/DDBJ whole genome shotgun (WGS) entry which is preliminary data.</text>
</comment>
<reference evidence="3 4" key="1">
    <citation type="submission" date="2017-06" db="EMBL/GenBank/DDBJ databases">
        <title>Comparative genomic analysis of Ambrosia Fusariam Clade fungi.</title>
        <authorList>
            <person name="Stajich J.E."/>
            <person name="Carrillo J."/>
            <person name="Kijimoto T."/>
            <person name="Eskalen A."/>
            <person name="O'Donnell K."/>
            <person name="Kasson M."/>
        </authorList>
    </citation>
    <scope>NUCLEOTIDE SEQUENCE [LARGE SCALE GENOMIC DNA]</scope>
    <source>
        <strain evidence="3 4">NRRL62606</strain>
    </source>
</reference>
<evidence type="ECO:0000256" key="1">
    <source>
        <dbReference type="SAM" id="Coils"/>
    </source>
</evidence>
<protein>
    <submittedName>
        <fullName evidence="3">Uncharacterized protein</fullName>
    </submittedName>
</protein>
<feature type="region of interest" description="Disordered" evidence="2">
    <location>
        <begin position="286"/>
        <end position="358"/>
    </location>
</feature>
<feature type="compositionally biased region" description="Basic and acidic residues" evidence="2">
    <location>
        <begin position="295"/>
        <end position="310"/>
    </location>
</feature>
<dbReference type="Proteomes" id="UP000287972">
    <property type="component" value="Unassembled WGS sequence"/>
</dbReference>
<name>A0A428SEP7_9HYPO</name>
<accession>A0A428SEP7</accession>
<proteinExistence type="predicted"/>
<feature type="coiled-coil region" evidence="1">
    <location>
        <begin position="435"/>
        <end position="514"/>
    </location>
</feature>
<sequence>MEPFDQVARRYLSLQGVLVRAVNEDDKPVIVSLIQRIQGLCDDTTTLLSEKKEELVREQRLALEETQAKLNTELEKLQDLQAREGNLKGAQAKLEREKEGLAERERAIEQGNQALNQGKDRFLADLEHRAKEETIRDKERSLAEQDLANKRNLLQRDLDQIKNDRAKIIEDQTKILEDQAKVTQMQQKVIEDQTTVIDNQTTLREKEQQFFEAQERAKEDNDNFKSQAEQQAYDTCERLRNELTQEEEAIKAQYEQQFANEIAEEKKKLDADYLDYYTKRIEREEESLDGNYQRRQRELENDHARRKQELEGELTQRNAELEDGHARRSAELEDAHARRSAELEDAHARRSAELEDEYARRNEELEKEKQSTISARDSLQRSTRAIRHIDDSLDVLTAQRTGWSDVIEILISRQGQEGDLISSLHQAHDTVATYFRQLESATQSLSEEHEQHEATRAALTSASSNLTAAENHIISLQGEKAALEARLRTAEENLQQQAANIEEKRKENQKDKASLVALRSARLQDARRKRARDEADNGPTFWHQTMKDAKESLDLFYVAKSCSMKANDLVPRLWDILENGSMYKRLLGFHNNAQPCNWRCLRTLVTKGSFVAKPLTDAGCPFHPSEKCLQVRIMEEEEGGRVMDFRMA</sequence>
<keyword evidence="4" id="KW-1185">Reference proteome</keyword>
<feature type="compositionally biased region" description="Basic and acidic residues" evidence="2">
    <location>
        <begin position="319"/>
        <end position="358"/>
    </location>
</feature>
<feature type="coiled-coil region" evidence="1">
    <location>
        <begin position="144"/>
        <end position="171"/>
    </location>
</feature>
<evidence type="ECO:0000313" key="4">
    <source>
        <dbReference type="Proteomes" id="UP000287972"/>
    </source>
</evidence>
<dbReference type="AlphaFoldDB" id="A0A428SEP7"/>